<name>A0A2N1DVV6_PSEFL</name>
<comment type="caution">
    <text evidence="2">The sequence shown here is derived from an EMBL/GenBank/DDBJ whole genome shotgun (WGS) entry which is preliminary data.</text>
</comment>
<dbReference type="Proteomes" id="UP000233564">
    <property type="component" value="Unassembled WGS sequence"/>
</dbReference>
<dbReference type="CDD" id="cd14729">
    <property type="entry name" value="RtxA-like"/>
    <property type="match status" value="1"/>
</dbReference>
<feature type="compositionally biased region" description="Pro residues" evidence="1">
    <location>
        <begin position="20"/>
        <end position="30"/>
    </location>
</feature>
<dbReference type="EMBL" id="NVXX01000052">
    <property type="protein sequence ID" value="PKH13756.1"/>
    <property type="molecule type" value="Genomic_DNA"/>
</dbReference>
<organism evidence="2 3">
    <name type="scientific">Pseudomonas fluorescens</name>
    <dbReference type="NCBI Taxonomy" id="294"/>
    <lineage>
        <taxon>Bacteria</taxon>
        <taxon>Pseudomonadati</taxon>
        <taxon>Pseudomonadota</taxon>
        <taxon>Gammaproteobacteria</taxon>
        <taxon>Pseudomonadales</taxon>
        <taxon>Pseudomonadaceae</taxon>
        <taxon>Pseudomonas</taxon>
    </lineage>
</organism>
<proteinExistence type="predicted"/>
<evidence type="ECO:0008006" key="4">
    <source>
        <dbReference type="Google" id="ProtNLM"/>
    </source>
</evidence>
<reference evidence="2 3" key="1">
    <citation type="submission" date="2017-08" db="EMBL/GenBank/DDBJ databases">
        <authorList>
            <person name="de Groot N.N."/>
        </authorList>
    </citation>
    <scope>NUCLEOTIDE SEQUENCE [LARGE SCALE GENOMIC DNA]</scope>
    <source>
        <strain evidence="2 3">PfR 37</strain>
    </source>
</reference>
<dbReference type="SUPFAM" id="SSF159501">
    <property type="entry name" value="EreA/ChaN-like"/>
    <property type="match status" value="1"/>
</dbReference>
<sequence length="1632" mass="179201">MISGLANLRIRRDVSSLENTPPPQLTPQPVPASTLPSVQGIAPVSAIRTDLLSGLQITDQRLLLNQYQTLNQTIQALLLRQPTLSSVIEQQLARSFGATPPVDASSLYVHRYHTDEQGQRTLVSTQSITEALFDALRKHNSSVEPLSPIRPGTTEVGFYSTAEPSESHQQLSAGSSLLAMAQAIENELPASFTRFWTQPRPSEVNPESPQDQLLNTHREMLSTLAALKVEDGTLSPVAKTLIDKAFEYPTLAARESAMRDGERPGVYPLKLNLPIPTGTLLAGAFMITSRDGSSATRAYDKPETDRTLTLAEQQGLTVLYTPRDGYETFDSPAKAFEKLGQRLRSDPEAAEQLKQTLPLMLQHSLGSDWSKDLSQQLTPVATDVIATGVPQLLQLHQNRLTNQLQALYEPENSVQYDDPWRARQVTTDLQQAADLRLHFDGTNPLWARTQSLQDRLSNVDGRQALSQQLANHKNWQYLAQQLNLAYHCLSEQAPARDVSAALKKAPMNIAPDSAQYQAYILEPGKPASVEAFIIENGLPLPKTRSELQSLAETAALKARQHPYGNFGGGLSWPIPLNISQQQTLRTAAIAHANTGMQSSQEGPERNVLAYLNSNQLLSSDTLEDPVKTLESLVSSTAGQALGLAMQTKLNGISTDSSINDYTLAALQLTLDPQSITSPHRNRVAGFDLAKESHWGQPLSTVTKGLRQHLIDEGRASPALATAAAHLLLMRTAPQYLVRDIPDNVRQGTQAWRDLCLAVAAIGCTAANMTFAEVMVKACALPPAPAWAQTAALVDWGVSNNILAAKSDALYSQEDLDRVQAAFSNQREKLKEGSALMDTVMPDRAAMAADLLIAEFGVDVDFDKKIFSRLSDTLPRKPGKPYSMRDIVMEQIVMDDRWNIAKGTHGVGLATFVAFTQRPQFNIKTAFDTAFSEAIAKFKKVKHLSVINALNNLPPEDKKNLSFGKITYYLEKSYKTSTVPFVGPKLFHTSPRILVTAENNGKTSNYAFDTQKGVIRNLGDREIPRAPEYFSNEITKEEEFFPDVSREKTVEGMKTFVQYLGGGSLLKGLDIDSAKRDPLDSERSGTNSAPYMFINPRTHELADSIVKALDLDNPSIRKAAAGVTPSEQANERLATLRDGFLDLIPLRSAIVNFNKGEYSDAINDLAFDAFGFVTAGAGAAAKAAKVLRTTASVANKAFKVTKIMVVPMVKEFNPFNGADEIIIGAGKVAFEAAGAVNSGLRSLKGTVALDELKTASKRFDAAATGRLNVDNRAVNVNAMKHDGQWYAFDASTQRPYGSPLVAFNPAHTLMPPSPDLNASRTRLNAHKVERGHPYRRPDPSSLAAHRVPDLAEHIVPKTDHLPPLDIPYVEFIQGAPIEAHFTPSRRQATKDRFELEMNRSLAAPELPRPALPEMKPYEPIANLVEKTLDSADIVAFGENHLSLASFRVLTDLIPVFKRKNVKVFGVEGMVYDKEKRLKNDGMATTGPNHRPYDPYFNLQTLIDTFKANGIEVVPLDHFYLTRHRHQRSAHTGLSRADRNIRRLKEMNYYAARELLSHKRKGKVVALVGRQHINTTQGVRGLAEATGGVGIGIYERAGIRVGYGTKSTDLRPGPNGELKTHDDITGDLQIFTAE</sequence>
<accession>A0A2N1DVV6</accession>
<evidence type="ECO:0000313" key="2">
    <source>
        <dbReference type="EMBL" id="PKH13756.1"/>
    </source>
</evidence>
<evidence type="ECO:0000313" key="3">
    <source>
        <dbReference type="Proteomes" id="UP000233564"/>
    </source>
</evidence>
<dbReference type="Gene3D" id="3.40.50.11550">
    <property type="match status" value="1"/>
</dbReference>
<gene>
    <name evidence="2" type="ORF">CIB54_25100</name>
</gene>
<evidence type="ECO:0000256" key="1">
    <source>
        <dbReference type="SAM" id="MobiDB-lite"/>
    </source>
</evidence>
<protein>
    <recommendedName>
        <fullName evidence="4">Type III effector HopAC1</fullName>
    </recommendedName>
</protein>
<feature type="region of interest" description="Disordered" evidence="1">
    <location>
        <begin position="13"/>
        <end position="36"/>
    </location>
</feature>